<comment type="pathway">
    <text evidence="2">Amino-acid biosynthesis; L-lysine biosynthesis via DAP pathway; LL-2,6-diaminopimelate from (S)-tetrahydrodipicolinate (succinylase route): step 3/3.</text>
</comment>
<evidence type="ECO:0000256" key="2">
    <source>
        <dbReference type="ARBA" id="ARBA00005130"/>
    </source>
</evidence>
<dbReference type="GO" id="GO:0008777">
    <property type="term" value="F:acetylornithine deacetylase activity"/>
    <property type="evidence" value="ECO:0007669"/>
    <property type="project" value="TreeGrafter"/>
</dbReference>
<dbReference type="GO" id="GO:0019877">
    <property type="term" value="P:diaminopimelate biosynthetic process"/>
    <property type="evidence" value="ECO:0007669"/>
    <property type="project" value="UniProtKB-KW"/>
</dbReference>
<keyword evidence="10" id="KW-0862">Zinc</keyword>
<dbReference type="CDD" id="cd03891">
    <property type="entry name" value="M20_DapE_proteobac"/>
    <property type="match status" value="1"/>
</dbReference>
<dbReference type="GO" id="GO:0009014">
    <property type="term" value="F:succinyl-diaminopimelate desuccinylase activity"/>
    <property type="evidence" value="ECO:0007669"/>
    <property type="project" value="UniProtKB-EC"/>
</dbReference>
<dbReference type="InterPro" id="IPR011650">
    <property type="entry name" value="Peptidase_M20_dimer"/>
</dbReference>
<evidence type="ECO:0000256" key="11">
    <source>
        <dbReference type="ARBA" id="ARBA00022915"/>
    </source>
</evidence>
<dbReference type="EMBL" id="NSIT01000025">
    <property type="protein sequence ID" value="PJE80256.1"/>
    <property type="molecule type" value="Genomic_DNA"/>
</dbReference>
<reference evidence="17" key="1">
    <citation type="journal article" date="2017" name="Appl. Environ. Microbiol.">
        <title>Molecular characterization of an Endozoicomonas-like organism causing infection in king scallop Pecten maximus L.</title>
        <authorList>
            <person name="Cano I."/>
            <person name="van Aerle R."/>
            <person name="Ross S."/>
            <person name="Verner-Jeffreys D.W."/>
            <person name="Paley R.K."/>
            <person name="Rimmer G."/>
            <person name="Ryder D."/>
            <person name="Hooper P."/>
            <person name="Stone D."/>
            <person name="Feist S.W."/>
        </authorList>
    </citation>
    <scope>NUCLEOTIDE SEQUENCE</scope>
</reference>
<dbReference type="Pfam" id="PF07687">
    <property type="entry name" value="M20_dimer"/>
    <property type="match status" value="1"/>
</dbReference>
<dbReference type="PANTHER" id="PTHR43808:SF31">
    <property type="entry name" value="N-ACETYL-L-CITRULLINE DEACETYLASE"/>
    <property type="match status" value="1"/>
</dbReference>
<dbReference type="InterPro" id="IPR036264">
    <property type="entry name" value="Bact_exopeptidase_dim_dom"/>
</dbReference>
<dbReference type="InterPro" id="IPR002933">
    <property type="entry name" value="Peptidase_M20"/>
</dbReference>
<dbReference type="NCBIfam" id="NF009557">
    <property type="entry name" value="PRK13009.1"/>
    <property type="match status" value="1"/>
</dbReference>
<dbReference type="FunFam" id="3.30.70.360:FF:000011">
    <property type="entry name" value="Succinyl-diaminopimelate desuccinylase"/>
    <property type="match status" value="1"/>
</dbReference>
<organism evidence="17">
    <name type="scientific">invertebrate metagenome</name>
    <dbReference type="NCBI Taxonomy" id="1711999"/>
    <lineage>
        <taxon>unclassified sequences</taxon>
        <taxon>metagenomes</taxon>
        <taxon>organismal metagenomes</taxon>
    </lineage>
</organism>
<comment type="similarity">
    <text evidence="3">Belongs to the peptidase M20A family. DapE subfamily.</text>
</comment>
<evidence type="ECO:0000256" key="15">
    <source>
        <dbReference type="ARBA" id="ARBA00051301"/>
    </source>
</evidence>
<comment type="catalytic activity">
    <reaction evidence="15">
        <text>N-succinyl-(2S,6S)-2,6-diaminopimelate + H2O = (2S,6S)-2,6-diaminopimelate + succinate</text>
        <dbReference type="Rhea" id="RHEA:22608"/>
        <dbReference type="ChEBI" id="CHEBI:15377"/>
        <dbReference type="ChEBI" id="CHEBI:30031"/>
        <dbReference type="ChEBI" id="CHEBI:57609"/>
        <dbReference type="ChEBI" id="CHEBI:58087"/>
        <dbReference type="EC" id="3.5.1.18"/>
    </reaction>
</comment>
<dbReference type="Gene3D" id="3.40.630.10">
    <property type="entry name" value="Zn peptidases"/>
    <property type="match status" value="2"/>
</dbReference>
<dbReference type="InterPro" id="IPR050072">
    <property type="entry name" value="Peptidase_M20A"/>
</dbReference>
<keyword evidence="12" id="KW-0457">Lysine biosynthesis</keyword>
<feature type="domain" description="Peptidase M20 dimerisation" evidence="16">
    <location>
        <begin position="178"/>
        <end position="284"/>
    </location>
</feature>
<evidence type="ECO:0000256" key="4">
    <source>
        <dbReference type="ARBA" id="ARBA00011738"/>
    </source>
</evidence>
<keyword evidence="13" id="KW-0170">Cobalt</keyword>
<evidence type="ECO:0000259" key="16">
    <source>
        <dbReference type="Pfam" id="PF07687"/>
    </source>
</evidence>
<evidence type="ECO:0000256" key="9">
    <source>
        <dbReference type="ARBA" id="ARBA00022801"/>
    </source>
</evidence>
<evidence type="ECO:0000256" key="3">
    <source>
        <dbReference type="ARBA" id="ARBA00006746"/>
    </source>
</evidence>
<name>A0A2H9TAI5_9ZZZZ</name>
<keyword evidence="9 17" id="KW-0378">Hydrolase</keyword>
<dbReference type="HAMAP" id="MF_01690">
    <property type="entry name" value="DapE"/>
    <property type="match status" value="1"/>
</dbReference>
<evidence type="ECO:0000256" key="6">
    <source>
        <dbReference type="ARBA" id="ARBA00022391"/>
    </source>
</evidence>
<comment type="cofactor">
    <cofactor evidence="1">
        <name>Zn(2+)</name>
        <dbReference type="ChEBI" id="CHEBI:29105"/>
    </cofactor>
</comment>
<accession>A0A2H9TAI5</accession>
<dbReference type="GO" id="GO:0006526">
    <property type="term" value="P:L-arginine biosynthetic process"/>
    <property type="evidence" value="ECO:0007669"/>
    <property type="project" value="TreeGrafter"/>
</dbReference>
<dbReference type="Pfam" id="PF01546">
    <property type="entry name" value="Peptidase_M20"/>
    <property type="match status" value="1"/>
</dbReference>
<dbReference type="SUPFAM" id="SSF55031">
    <property type="entry name" value="Bacterial exopeptidase dimerisation domain"/>
    <property type="match status" value="1"/>
</dbReference>
<dbReference type="InterPro" id="IPR005941">
    <property type="entry name" value="DapE_proteobac"/>
</dbReference>
<dbReference type="GO" id="GO:0009089">
    <property type="term" value="P:lysine biosynthetic process via diaminopimelate"/>
    <property type="evidence" value="ECO:0007669"/>
    <property type="project" value="UniProtKB-UniPathway"/>
</dbReference>
<dbReference type="GO" id="GO:0046872">
    <property type="term" value="F:metal ion binding"/>
    <property type="evidence" value="ECO:0007669"/>
    <property type="project" value="UniProtKB-KW"/>
</dbReference>
<evidence type="ECO:0000256" key="13">
    <source>
        <dbReference type="ARBA" id="ARBA00023285"/>
    </source>
</evidence>
<dbReference type="PROSITE" id="PS00759">
    <property type="entry name" value="ARGE_DAPE_CPG2_2"/>
    <property type="match status" value="1"/>
</dbReference>
<evidence type="ECO:0000256" key="10">
    <source>
        <dbReference type="ARBA" id="ARBA00022833"/>
    </source>
</evidence>
<evidence type="ECO:0000256" key="1">
    <source>
        <dbReference type="ARBA" id="ARBA00001947"/>
    </source>
</evidence>
<dbReference type="NCBIfam" id="TIGR01246">
    <property type="entry name" value="dapE_proteo"/>
    <property type="match status" value="1"/>
</dbReference>
<sequence length="379" mass="41930">MCNSCSVLNLARQLIGCPSITPDDAGCQPLIIEQLVPLGFEPHFFQWEGVSNIWLKKGKTAPLLVFAGHTDVVTPGDRTQWQFPPFEAVVKDGVLYGRGASDMKGSLAAMICAVIKFVKTYPEHSGSIAFLLTSDEEGSGENGTRRLLQELCKKEEIIDWCIVGEPSSKKQVGDVIKNGRRGSLHGHLIVKGIPGHIAYPCRARNPIHQLLPVLTVLTRMQWDKGNAFFSPTSFQVWDVQGGLGAENMIPDVCHVRFNFRFSSEVTVEQLQEKVKEVLDHYELDYDVSWRVSGLPFLTKPGHLIHAVQAAIRAETGNTACLSTSGGTSDGRFIASDVTEVVELGPVNKTIHRVNECVQVNELFCLERIFYGCLKRLLLE</sequence>
<gene>
    <name evidence="17" type="primary">dapE_1</name>
    <name evidence="17" type="ORF">CI610_00783</name>
</gene>
<dbReference type="UniPathway" id="UPA00034">
    <property type="reaction ID" value="UER00021"/>
</dbReference>
<evidence type="ECO:0000313" key="17">
    <source>
        <dbReference type="EMBL" id="PJE80256.1"/>
    </source>
</evidence>
<dbReference type="InterPro" id="IPR001261">
    <property type="entry name" value="ArgE/DapE_CS"/>
</dbReference>
<keyword evidence="8" id="KW-0479">Metal-binding</keyword>
<dbReference type="PANTHER" id="PTHR43808">
    <property type="entry name" value="ACETYLORNITHINE DEACETYLASE"/>
    <property type="match status" value="1"/>
</dbReference>
<dbReference type="SUPFAM" id="SSF53187">
    <property type="entry name" value="Zn-dependent exopeptidases"/>
    <property type="match status" value="1"/>
</dbReference>
<dbReference type="AlphaFoldDB" id="A0A2H9TAI5"/>
<evidence type="ECO:0000256" key="8">
    <source>
        <dbReference type="ARBA" id="ARBA00022723"/>
    </source>
</evidence>
<comment type="subunit">
    <text evidence="4">Homodimer.</text>
</comment>
<comment type="caution">
    <text evidence="17">The sequence shown here is derived from an EMBL/GenBank/DDBJ whole genome shotgun (WGS) entry which is preliminary data.</text>
</comment>
<proteinExistence type="inferred from homology"/>
<dbReference type="EC" id="3.5.1.18" evidence="5"/>
<evidence type="ECO:0000256" key="14">
    <source>
        <dbReference type="ARBA" id="ARBA00031891"/>
    </source>
</evidence>
<evidence type="ECO:0000256" key="5">
    <source>
        <dbReference type="ARBA" id="ARBA00011921"/>
    </source>
</evidence>
<protein>
    <recommendedName>
        <fullName evidence="6">Succinyl-diaminopimelate desuccinylase</fullName>
        <ecNumber evidence="5">3.5.1.18</ecNumber>
    </recommendedName>
    <alternativeName>
        <fullName evidence="14">N-succinyl-LL-2,6-diaminoheptanedioate amidohydrolase</fullName>
    </alternativeName>
</protein>
<evidence type="ECO:0000256" key="7">
    <source>
        <dbReference type="ARBA" id="ARBA00022605"/>
    </source>
</evidence>
<keyword evidence="7" id="KW-0028">Amino-acid biosynthesis</keyword>
<keyword evidence="11" id="KW-0220">Diaminopimelate biosynthesis</keyword>
<evidence type="ECO:0000256" key="12">
    <source>
        <dbReference type="ARBA" id="ARBA00023154"/>
    </source>
</evidence>